<organism evidence="1 2">
    <name type="scientific">Candidatus Collierbacteria bacterium GW2011_GWB1_44_6</name>
    <dbReference type="NCBI Taxonomy" id="1618384"/>
    <lineage>
        <taxon>Bacteria</taxon>
        <taxon>Candidatus Collieribacteriota</taxon>
    </lineage>
</organism>
<accession>A0A0G1JPQ2</accession>
<dbReference type="STRING" id="1618384.UW68_C0012G0001"/>
<sequence length="293" mass="31624">MFGYFKSSQEQRRTVSVNHPMTILNISKQIMSASTKPIDIVENQPQNGLFAIKYLISIVILCSFFTAVFSTDVNADTLTSPTFEINMGTINISGGGATSPSFNVTQTTGQTFQGQFDSAGFVVKAGFQYIYPLTPFTFTISNLDLNFGSLVPGTPSLLTNILTVTTGSAFGYTVKTIEDHPLRLVNGSETIPDTPCDLVSPCTQTDATAWTDNTRFGFGYGIQGTDVDTADFVDNTYFRPFPVQNTDDPATIMSRTGVATASAATVTYKINIPGSQAAGTYQNNIQYIAIPSF</sequence>
<evidence type="ECO:0000313" key="2">
    <source>
        <dbReference type="Proteomes" id="UP000034835"/>
    </source>
</evidence>
<name>A0A0G1JPQ2_9BACT</name>
<reference evidence="1 2" key="1">
    <citation type="journal article" date="2015" name="Nature">
        <title>rRNA introns, odd ribosomes, and small enigmatic genomes across a large radiation of phyla.</title>
        <authorList>
            <person name="Brown C.T."/>
            <person name="Hug L.A."/>
            <person name="Thomas B.C."/>
            <person name="Sharon I."/>
            <person name="Castelle C.J."/>
            <person name="Singh A."/>
            <person name="Wilkins M.J."/>
            <person name="Williams K.H."/>
            <person name="Banfield J.F."/>
        </authorList>
    </citation>
    <scope>NUCLEOTIDE SEQUENCE [LARGE SCALE GENOMIC DNA]</scope>
</reference>
<comment type="caution">
    <text evidence="1">The sequence shown here is derived from an EMBL/GenBank/DDBJ whole genome shotgun (WGS) entry which is preliminary data.</text>
</comment>
<gene>
    <name evidence="1" type="ORF">UW68_C0012G0001</name>
</gene>
<evidence type="ECO:0000313" key="1">
    <source>
        <dbReference type="EMBL" id="KKT73308.1"/>
    </source>
</evidence>
<dbReference type="Proteomes" id="UP000034835">
    <property type="component" value="Unassembled WGS sequence"/>
</dbReference>
<dbReference type="AlphaFoldDB" id="A0A0G1JPQ2"/>
<proteinExistence type="predicted"/>
<dbReference type="EMBL" id="LCJG01000012">
    <property type="protein sequence ID" value="KKT73308.1"/>
    <property type="molecule type" value="Genomic_DNA"/>
</dbReference>
<protein>
    <submittedName>
        <fullName evidence="1">Uncharacterized protein</fullName>
    </submittedName>
</protein>